<comment type="function">
    <text evidence="3">Flagellin is the subunit protein which polymerizes to form the filaments of bacterial flagella.</text>
</comment>
<reference evidence="6" key="2">
    <citation type="submission" date="2023-04" db="EMBL/GenBank/DDBJ databases">
        <title>Complete genome sequence of Agrobacterium salinitolerans CFBP5506.</title>
        <authorList>
            <person name="Yen H.-C."/>
            <person name="Yan X.-H."/>
            <person name="Lai E.-M."/>
            <person name="Kuo C.-H."/>
        </authorList>
    </citation>
    <scope>NUCLEOTIDE SEQUENCE</scope>
    <source>
        <strain evidence="6">CFBP5506</strain>
    </source>
</reference>
<gene>
    <name evidence="6" type="ORF">CFBP5506_19240</name>
</gene>
<evidence type="ECO:0000259" key="5">
    <source>
        <dbReference type="Pfam" id="PF00700"/>
    </source>
</evidence>
<evidence type="ECO:0000256" key="1">
    <source>
        <dbReference type="ARBA" id="ARBA00005709"/>
    </source>
</evidence>
<keyword evidence="6" id="KW-0966">Cell projection</keyword>
<dbReference type="InterPro" id="IPR001492">
    <property type="entry name" value="Flagellin"/>
</dbReference>
<name>A0AAF0H101_AGRTU</name>
<feature type="domain" description="Flagellin N-terminal" evidence="4">
    <location>
        <begin position="4"/>
        <end position="139"/>
    </location>
</feature>
<organism evidence="6 7">
    <name type="scientific">Agrobacterium tumefaciens</name>
    <dbReference type="NCBI Taxonomy" id="358"/>
    <lineage>
        <taxon>Bacteria</taxon>
        <taxon>Pseudomonadati</taxon>
        <taxon>Pseudomonadota</taxon>
        <taxon>Alphaproteobacteria</taxon>
        <taxon>Hyphomicrobiales</taxon>
        <taxon>Rhizobiaceae</taxon>
        <taxon>Rhizobium/Agrobacterium group</taxon>
        <taxon>Agrobacterium</taxon>
        <taxon>Agrobacterium tumefaciens complex</taxon>
    </lineage>
</organism>
<dbReference type="InterPro" id="IPR046358">
    <property type="entry name" value="Flagellin_C"/>
</dbReference>
<comment type="subcellular location">
    <subcellularLocation>
        <location evidence="3">Secreted</location>
    </subcellularLocation>
    <subcellularLocation>
        <location evidence="3">Bacterial flagellum</location>
    </subcellularLocation>
</comment>
<keyword evidence="3" id="KW-0964">Secreted</keyword>
<dbReference type="InterPro" id="IPR001029">
    <property type="entry name" value="Flagellin_N"/>
</dbReference>
<evidence type="ECO:0000256" key="3">
    <source>
        <dbReference type="RuleBase" id="RU362073"/>
    </source>
</evidence>
<reference evidence="6" key="1">
    <citation type="submission" date="2019-04" db="EMBL/GenBank/DDBJ databases">
        <authorList>
            <person name="Chiang H.-Y."/>
            <person name="Huang Y.-Y."/>
            <person name="Chou L."/>
            <person name="Lai E.-M."/>
            <person name="Kuo C.-H."/>
        </authorList>
    </citation>
    <scope>NUCLEOTIDE SEQUENCE</scope>
    <source>
        <strain evidence="6">CFBP5506</strain>
    </source>
</reference>
<dbReference type="AlphaFoldDB" id="A0AAF0H101"/>
<evidence type="ECO:0000313" key="7">
    <source>
        <dbReference type="Proteomes" id="UP000305410"/>
    </source>
</evidence>
<keyword evidence="6" id="KW-0969">Cilium</keyword>
<dbReference type="GO" id="GO:0009288">
    <property type="term" value="C:bacterial-type flagellum"/>
    <property type="evidence" value="ECO:0007669"/>
    <property type="project" value="UniProtKB-SubCell"/>
</dbReference>
<dbReference type="GO" id="GO:0005576">
    <property type="term" value="C:extracellular region"/>
    <property type="evidence" value="ECO:0007669"/>
    <property type="project" value="UniProtKB-SubCell"/>
</dbReference>
<dbReference type="Pfam" id="PF00700">
    <property type="entry name" value="Flagellin_C"/>
    <property type="match status" value="1"/>
</dbReference>
<dbReference type="PANTHER" id="PTHR42792:SF2">
    <property type="entry name" value="FLAGELLIN"/>
    <property type="match status" value="1"/>
</dbReference>
<evidence type="ECO:0000259" key="4">
    <source>
        <dbReference type="Pfam" id="PF00669"/>
    </source>
</evidence>
<dbReference type="RefSeq" id="WP_080795330.1">
    <property type="nucleotide sequence ID" value="NZ_CP122963.1"/>
</dbReference>
<evidence type="ECO:0000256" key="2">
    <source>
        <dbReference type="ARBA" id="ARBA00023143"/>
    </source>
</evidence>
<proteinExistence type="inferred from homology"/>
<accession>A0AAF0H101</accession>
<dbReference type="EMBL" id="CP122963">
    <property type="protein sequence ID" value="WGM61754.1"/>
    <property type="molecule type" value="Genomic_DNA"/>
</dbReference>
<comment type="similarity">
    <text evidence="1 3">Belongs to the bacterial flagellin family.</text>
</comment>
<dbReference type="GO" id="GO:0005198">
    <property type="term" value="F:structural molecule activity"/>
    <property type="evidence" value="ECO:0007669"/>
    <property type="project" value="UniProtKB-UniRule"/>
</dbReference>
<keyword evidence="6" id="KW-0282">Flagellum</keyword>
<sequence length="564" mass="59819">MTSILTNTSAIGALQILRAVSSNLAKTQNQASSGLRVVTPSDNAAYWSIATTMRSDQSAIYAVQDAIGLGSAKVDTAYAAMDSTINVLAEFQAKLVAAKEQGVDRAKIQTELEALKDQAVSIAKSASFNGVNWLNTSFTNIYDDAEAKERLATSFVRSSSGSVSVKTADIDLSKVSLFNSTGGGLLQADDRSPGTVGGIRNTIYSFDPVGTSAWEDYVFDGPLSFTDNSTAITFTLNLDADDPATTTGALPGMTQTYMIDRDAIDAVNASWNGVVSNRSQWRTVLQSVLGSSVRILQDSSNPEKYSIETTEVSGRGSSYYMSGFSSTLPDGKTAGLQDSSAIIYGTRAYTYSIWDTAFELKPEVEAYIAIVENGVDKTLTLTQDTVIAALGTTTGAVISIGDYIQVLNYAFVDQGMGIAATDLGSGLIRYDLIETINPDAGRKSTLGVTGAADNIGNAPTFGLLDVDVTSNYSLDAYISGVQAMLSRVIDGAAVLGAVKSRLELQESYNQTVATSIGKGIGRLVDADMNETSVRLKALETQRQLSIQALSIANENPSMLLQLFR</sequence>
<protein>
    <recommendedName>
        <fullName evidence="3">Flagellin</fullName>
    </recommendedName>
</protein>
<feature type="domain" description="Flagellin C-terminal" evidence="5">
    <location>
        <begin position="481"/>
        <end position="563"/>
    </location>
</feature>
<dbReference type="Pfam" id="PF00669">
    <property type="entry name" value="Flagellin_N"/>
    <property type="match status" value="1"/>
</dbReference>
<dbReference type="Proteomes" id="UP000305410">
    <property type="component" value="Chromosome Linear"/>
</dbReference>
<keyword evidence="2 3" id="KW-0975">Bacterial flagellum</keyword>
<dbReference type="PANTHER" id="PTHR42792">
    <property type="entry name" value="FLAGELLIN"/>
    <property type="match status" value="1"/>
</dbReference>
<dbReference type="Gene3D" id="1.20.1330.10">
    <property type="entry name" value="f41 fragment of flagellin, N-terminal domain"/>
    <property type="match status" value="2"/>
</dbReference>
<dbReference type="SUPFAM" id="SSF64518">
    <property type="entry name" value="Phase 1 flagellin"/>
    <property type="match status" value="1"/>
</dbReference>
<evidence type="ECO:0000313" key="6">
    <source>
        <dbReference type="EMBL" id="WGM61754.1"/>
    </source>
</evidence>